<evidence type="ECO:0000256" key="6">
    <source>
        <dbReference type="ARBA" id="ARBA00022884"/>
    </source>
</evidence>
<dbReference type="PROSITE" id="PS50102">
    <property type="entry name" value="RRM"/>
    <property type="match status" value="3"/>
</dbReference>
<dbReference type="SMART" id="SM00360">
    <property type="entry name" value="RRM"/>
    <property type="match status" value="3"/>
</dbReference>
<evidence type="ECO:0000256" key="9">
    <source>
        <dbReference type="SAM" id="MobiDB-lite"/>
    </source>
</evidence>
<dbReference type="FunFam" id="3.30.70.330:FF:000010">
    <property type="entry name" value="CUGBP Elav-like family member 4 isoform 3"/>
    <property type="match status" value="1"/>
</dbReference>
<keyword evidence="6 8" id="KW-0694">RNA-binding</keyword>
<dbReference type="GO" id="GO:0032224">
    <property type="term" value="P:positive regulation of synaptic transmission, cholinergic"/>
    <property type="evidence" value="ECO:0007669"/>
    <property type="project" value="EnsemblMetazoa"/>
</dbReference>
<comment type="similarity">
    <text evidence="3">Belongs to the CELF/BRUNOL family.</text>
</comment>
<evidence type="ECO:0000259" key="10">
    <source>
        <dbReference type="PROSITE" id="PS50102"/>
    </source>
</evidence>
<evidence type="ECO:0000256" key="5">
    <source>
        <dbReference type="ARBA" id="ARBA00022737"/>
    </source>
</evidence>
<dbReference type="InterPro" id="IPR012677">
    <property type="entry name" value="Nucleotide-bd_a/b_plait_sf"/>
</dbReference>
<gene>
    <name evidence="11" type="primary">Cre-unc-75</name>
    <name evidence="11" type="ORF">CRE_09771</name>
</gene>
<dbReference type="GO" id="GO:0016607">
    <property type="term" value="C:nuclear speck"/>
    <property type="evidence" value="ECO:0007669"/>
    <property type="project" value="EnsemblMetazoa"/>
</dbReference>
<protein>
    <submittedName>
        <fullName evidence="11">CRE-UNC-75 protein</fullName>
    </submittedName>
</protein>
<dbReference type="InterPro" id="IPR035979">
    <property type="entry name" value="RBD_domain_sf"/>
</dbReference>
<evidence type="ECO:0000313" key="12">
    <source>
        <dbReference type="Proteomes" id="UP000008281"/>
    </source>
</evidence>
<dbReference type="eggNOG" id="KOG0146">
    <property type="taxonomic scope" value="Eukaryota"/>
</dbReference>
<dbReference type="EMBL" id="DS268569">
    <property type="protein sequence ID" value="EFO90831.1"/>
    <property type="molecule type" value="Genomic_DNA"/>
</dbReference>
<dbReference type="GO" id="GO:0007271">
    <property type="term" value="P:synaptic transmission, cholinergic"/>
    <property type="evidence" value="ECO:0007669"/>
    <property type="project" value="EnsemblMetazoa"/>
</dbReference>
<evidence type="ECO:0000256" key="7">
    <source>
        <dbReference type="ARBA" id="ARBA00023242"/>
    </source>
</evidence>
<dbReference type="AlphaFoldDB" id="E3N9X4"/>
<evidence type="ECO:0000256" key="1">
    <source>
        <dbReference type="ARBA" id="ARBA00004123"/>
    </source>
</evidence>
<dbReference type="FunFam" id="3.30.70.330:FF:001495">
    <property type="entry name" value="Protein CBR-UNC-75"/>
    <property type="match status" value="1"/>
</dbReference>
<dbReference type="GO" id="GO:0045664">
    <property type="term" value="P:regulation of neuron differentiation"/>
    <property type="evidence" value="ECO:0007669"/>
    <property type="project" value="EnsemblMetazoa"/>
</dbReference>
<dbReference type="Gene3D" id="3.30.70.330">
    <property type="match status" value="3"/>
</dbReference>
<evidence type="ECO:0000256" key="4">
    <source>
        <dbReference type="ARBA" id="ARBA00022490"/>
    </source>
</evidence>
<dbReference type="PANTHER" id="PTHR24012">
    <property type="entry name" value="RNA BINDING PROTEIN"/>
    <property type="match status" value="1"/>
</dbReference>
<evidence type="ECO:0000256" key="8">
    <source>
        <dbReference type="PROSITE-ProRule" id="PRU00176"/>
    </source>
</evidence>
<keyword evidence="7" id="KW-0539">Nucleus</keyword>
<dbReference type="FunCoup" id="E3N9X4">
    <property type="interactions" value="588"/>
</dbReference>
<dbReference type="Pfam" id="PF00076">
    <property type="entry name" value="RRM_1"/>
    <property type="match status" value="3"/>
</dbReference>
<feature type="domain" description="RRM" evidence="10">
    <location>
        <begin position="29"/>
        <end position="110"/>
    </location>
</feature>
<dbReference type="CDD" id="cd12639">
    <property type="entry name" value="RRM3_CELF3_4_5_6"/>
    <property type="match status" value="1"/>
</dbReference>
<dbReference type="CDD" id="cd12632">
    <property type="entry name" value="RRM1_CELF3_4_5_6"/>
    <property type="match status" value="1"/>
</dbReference>
<dbReference type="STRING" id="31234.E3N9X4"/>
<organism evidence="12">
    <name type="scientific">Caenorhabditis remanei</name>
    <name type="common">Caenorhabditis vulgaris</name>
    <dbReference type="NCBI Taxonomy" id="31234"/>
    <lineage>
        <taxon>Eukaryota</taxon>
        <taxon>Metazoa</taxon>
        <taxon>Ecdysozoa</taxon>
        <taxon>Nematoda</taxon>
        <taxon>Chromadorea</taxon>
        <taxon>Rhabditida</taxon>
        <taxon>Rhabditina</taxon>
        <taxon>Rhabditomorpha</taxon>
        <taxon>Rhabditoidea</taxon>
        <taxon>Rhabditidae</taxon>
        <taxon>Peloderinae</taxon>
        <taxon>Caenorhabditis</taxon>
    </lineage>
</organism>
<keyword evidence="12" id="KW-1185">Reference proteome</keyword>
<evidence type="ECO:0000256" key="2">
    <source>
        <dbReference type="ARBA" id="ARBA00004496"/>
    </source>
</evidence>
<feature type="compositionally biased region" description="Polar residues" evidence="9">
    <location>
        <begin position="10"/>
        <end position="19"/>
    </location>
</feature>
<dbReference type="Proteomes" id="UP000008281">
    <property type="component" value="Unassembled WGS sequence"/>
</dbReference>
<dbReference type="GO" id="GO:0032230">
    <property type="term" value="P:positive regulation of synaptic transmission, GABAergic"/>
    <property type="evidence" value="ECO:0007669"/>
    <property type="project" value="EnsemblMetazoa"/>
</dbReference>
<comment type="subcellular location">
    <subcellularLocation>
        <location evidence="2">Cytoplasm</location>
    </subcellularLocation>
    <subcellularLocation>
        <location evidence="1">Nucleus</location>
    </subcellularLocation>
</comment>
<evidence type="ECO:0000256" key="3">
    <source>
        <dbReference type="ARBA" id="ARBA00009621"/>
    </source>
</evidence>
<proteinExistence type="inferred from homology"/>
<keyword evidence="4" id="KW-0963">Cytoplasm</keyword>
<dbReference type="InterPro" id="IPR034648">
    <property type="entry name" value="CELF3/4/5/6_RRM1"/>
</dbReference>
<dbReference type="HOGENOM" id="CLU_015367_0_1_1"/>
<dbReference type="OMA" id="TRKACAI"/>
<dbReference type="CDD" id="cd12635">
    <property type="entry name" value="RRM2_CELF3_4_5_6"/>
    <property type="match status" value="1"/>
</dbReference>
<feature type="domain" description="RRM" evidence="10">
    <location>
        <begin position="124"/>
        <end position="204"/>
    </location>
</feature>
<reference evidence="11" key="1">
    <citation type="submission" date="2007-07" db="EMBL/GenBank/DDBJ databases">
        <title>PCAP assembly of the Caenorhabditis remanei genome.</title>
        <authorList>
            <consortium name="The Caenorhabditis remanei Sequencing Consortium"/>
            <person name="Wilson R.K."/>
        </authorList>
    </citation>
    <scope>NUCLEOTIDE SEQUENCE [LARGE SCALE GENOMIC DNA]</scope>
    <source>
        <strain evidence="11">PB4641</strain>
    </source>
</reference>
<keyword evidence="5" id="KW-0677">Repeat</keyword>
<dbReference type="GO" id="GO:0005737">
    <property type="term" value="C:cytoplasm"/>
    <property type="evidence" value="ECO:0007669"/>
    <property type="project" value="UniProtKB-SubCell"/>
</dbReference>
<dbReference type="SUPFAM" id="SSF54928">
    <property type="entry name" value="RNA-binding domain, RBD"/>
    <property type="match status" value="2"/>
</dbReference>
<feature type="region of interest" description="Disordered" evidence="9">
    <location>
        <begin position="1"/>
        <end position="22"/>
    </location>
</feature>
<dbReference type="GO" id="GO:0000381">
    <property type="term" value="P:regulation of alternative mRNA splicing, via spliceosome"/>
    <property type="evidence" value="ECO:0007669"/>
    <property type="project" value="EnsemblMetazoa"/>
</dbReference>
<name>E3N9X4_CAERE</name>
<dbReference type="GO" id="GO:0045202">
    <property type="term" value="C:synapse"/>
    <property type="evidence" value="ECO:0007669"/>
    <property type="project" value="GOC"/>
</dbReference>
<feature type="domain" description="RRM" evidence="10">
    <location>
        <begin position="406"/>
        <end position="484"/>
    </location>
</feature>
<dbReference type="InterPro" id="IPR000504">
    <property type="entry name" value="RRM_dom"/>
</dbReference>
<sequence length="491" mass="53226">MGQQGHEMRASSTSSTDSNGFPVKDPDAIKLFVGQIPRNLEEKDLRHLFEQFGKIYEFTILKDKYTGMHKGCAFLTFCHRDSAQRCQTTLHDQKTLPGMNRAMQVKPADTDSRPASPKDKADDKKLFIGMLSKQQSEDDVRTLFAAFGELDEVTVLRGADGASKGCAFVKYKSGFDAHMAISALHGSQTMPGASSSLVVKYADTEKERQNRRMQQMAAQMGMLNPLLVNQVGLQYNAYAQQVLQQQTIAAHASAASVAYLPLLQQQQTATDPLQMLQLQAAAAAAAASTPSIPQQPQQLAAQLQGLQSAQSQHYALAAQALAQQQQAVAAHQQVHPVSQSTSSTATDTTTYGLAAAAAAANYTSLLSGMESQHNAAAALQLAQMQQQAAAALPMVTPREVLGPDGCNLFIYHLPQEFGDAELIQMFAPFGHVVSAKVFVDRATNQSKCFGFVSYDNIHSSQAAIAAMNGFQIGMKRLKVQLKRPRESARPY</sequence>
<dbReference type="OrthoDB" id="267048at2759"/>
<dbReference type="GO" id="GO:0003727">
    <property type="term" value="F:single-stranded RNA binding"/>
    <property type="evidence" value="ECO:0007669"/>
    <property type="project" value="EnsemblMetazoa"/>
</dbReference>
<evidence type="ECO:0000313" key="11">
    <source>
        <dbReference type="EMBL" id="EFO90831.1"/>
    </source>
</evidence>
<accession>E3N9X4</accession>
<dbReference type="InParanoid" id="E3N9X4"/>
<dbReference type="FunFam" id="3.30.70.330:FF:000198">
    <property type="entry name" value="CUGBP Elav-like family member 6 isoform X3"/>
    <property type="match status" value="1"/>
</dbReference>